<dbReference type="PANTHER" id="PTHR48409:SF1">
    <property type="entry name" value="GLYCOSYLTRANSFERASE FAMILY PROTEIN 64 C3"/>
    <property type="match status" value="1"/>
</dbReference>
<comment type="similarity">
    <text evidence="1">Belongs to the glycosyltransferase 64 family.</text>
</comment>
<evidence type="ECO:0000256" key="3">
    <source>
        <dbReference type="ARBA" id="ARBA00023157"/>
    </source>
</evidence>
<evidence type="ECO:0000256" key="2">
    <source>
        <dbReference type="ARBA" id="ARBA00022679"/>
    </source>
</evidence>
<name>A0AAQ3S8Y4_VIGMU</name>
<accession>A0AAQ3S8Y4</accession>
<keyword evidence="3" id="KW-1015">Disulfide bond</keyword>
<evidence type="ECO:0000313" key="7">
    <source>
        <dbReference type="Proteomes" id="UP001374535"/>
    </source>
</evidence>
<dbReference type="InterPro" id="IPR053318">
    <property type="entry name" value="GT64"/>
</dbReference>
<feature type="region of interest" description="Disordered" evidence="4">
    <location>
        <begin position="1"/>
        <end position="26"/>
    </location>
</feature>
<dbReference type="InterPro" id="IPR029044">
    <property type="entry name" value="Nucleotide-diphossugar_trans"/>
</dbReference>
<dbReference type="GO" id="GO:0016020">
    <property type="term" value="C:membrane"/>
    <property type="evidence" value="ECO:0007669"/>
    <property type="project" value="InterPro"/>
</dbReference>
<organism evidence="6 7">
    <name type="scientific">Vigna mungo</name>
    <name type="common">Black gram</name>
    <name type="synonym">Phaseolus mungo</name>
    <dbReference type="NCBI Taxonomy" id="3915"/>
    <lineage>
        <taxon>Eukaryota</taxon>
        <taxon>Viridiplantae</taxon>
        <taxon>Streptophyta</taxon>
        <taxon>Embryophyta</taxon>
        <taxon>Tracheophyta</taxon>
        <taxon>Spermatophyta</taxon>
        <taxon>Magnoliopsida</taxon>
        <taxon>eudicotyledons</taxon>
        <taxon>Gunneridae</taxon>
        <taxon>Pentapetalae</taxon>
        <taxon>rosids</taxon>
        <taxon>fabids</taxon>
        <taxon>Fabales</taxon>
        <taxon>Fabaceae</taxon>
        <taxon>Papilionoideae</taxon>
        <taxon>50 kb inversion clade</taxon>
        <taxon>NPAAA clade</taxon>
        <taxon>indigoferoid/millettioid clade</taxon>
        <taxon>Phaseoleae</taxon>
        <taxon>Vigna</taxon>
    </lineage>
</organism>
<feature type="domain" description="Glycosyl transferase 64" evidence="5">
    <location>
        <begin position="74"/>
        <end position="332"/>
    </location>
</feature>
<dbReference type="PANTHER" id="PTHR48409">
    <property type="entry name" value="GLYCOSYLTRANSFERASE FAMILY PROTEIN 64 C3"/>
    <property type="match status" value="1"/>
</dbReference>
<keyword evidence="7" id="KW-1185">Reference proteome</keyword>
<evidence type="ECO:0000256" key="1">
    <source>
        <dbReference type="ARBA" id="ARBA00008700"/>
    </source>
</evidence>
<dbReference type="FunFam" id="3.90.550.10:FF:000221">
    <property type="entry name" value="Glycosyltransferase family protein 47"/>
    <property type="match status" value="1"/>
</dbReference>
<dbReference type="Gene3D" id="3.90.550.10">
    <property type="entry name" value="Spore Coat Polysaccharide Biosynthesis Protein SpsA, Chain A"/>
    <property type="match status" value="1"/>
</dbReference>
<dbReference type="AlphaFoldDB" id="A0AAQ3S8Y4"/>
<gene>
    <name evidence="6" type="ORF">V8G54_000416</name>
</gene>
<dbReference type="Pfam" id="PF09258">
    <property type="entry name" value="Glyco_transf_64"/>
    <property type="match status" value="1"/>
</dbReference>
<reference evidence="6 7" key="1">
    <citation type="journal article" date="2023" name="Life. Sci Alliance">
        <title>Evolutionary insights into 3D genome organization and epigenetic landscape of Vigna mungo.</title>
        <authorList>
            <person name="Junaid A."/>
            <person name="Singh B."/>
            <person name="Bhatia S."/>
        </authorList>
    </citation>
    <scope>NUCLEOTIDE SEQUENCE [LARGE SCALE GENOMIC DNA]</scope>
    <source>
        <strain evidence="6">Urdbean</strain>
    </source>
</reference>
<dbReference type="SUPFAM" id="SSF53448">
    <property type="entry name" value="Nucleotide-diphospho-sugar transferases"/>
    <property type="match status" value="1"/>
</dbReference>
<feature type="compositionally biased region" description="Polar residues" evidence="4">
    <location>
        <begin position="8"/>
        <end position="17"/>
    </location>
</feature>
<evidence type="ECO:0000256" key="4">
    <source>
        <dbReference type="SAM" id="MobiDB-lite"/>
    </source>
</evidence>
<protein>
    <recommendedName>
        <fullName evidence="5">Glycosyl transferase 64 domain-containing protein</fullName>
    </recommendedName>
</protein>
<evidence type="ECO:0000259" key="5">
    <source>
        <dbReference type="Pfam" id="PF09258"/>
    </source>
</evidence>
<dbReference type="EMBL" id="CP144700">
    <property type="protein sequence ID" value="WVZ21872.1"/>
    <property type="molecule type" value="Genomic_DNA"/>
</dbReference>
<keyword evidence="2" id="KW-0808">Transferase</keyword>
<evidence type="ECO:0000313" key="6">
    <source>
        <dbReference type="EMBL" id="WVZ21872.1"/>
    </source>
</evidence>
<dbReference type="InterPro" id="IPR015338">
    <property type="entry name" value="GT64_dom"/>
</dbReference>
<sequence length="490" mass="54911">MQFHLRESTSSNPLKQNTNHETHTPPQKMASTLATAILLAALFAVVSITKSAVPHECAAARNQNHQALRRDRVTVLMNGFSESRIPLLHSLAVAYSLSPIVSSVLVLWGNPTTASSVLRQLARNLSLSTSSSPISLLLQPSASLNNRFLPRPDHISTDAVLICDDDVEVDSKSLEFAFRVWEKNPNRLVGLFARSHDIDLNRREWVYTVHPDRFSIVLTKFMLLRARYLFLYTCVGGTGMARARGIVDAVRNCEDVLMNLVVAEEAQVGPLLVGAKRVRDYGDARNEGEEGVRVGLSSRKGEHRKRRGWCIGEFHRVLGRMPLRYSYGKVVDDVGEQGLCYKGGKILDSKLVKEGKLEETLTPDQFQGYEALPEESFKVELRDPIKLVNVFQRPHKPANGEQTPFKICEYFHATVRRCIVVGFAALITGLEHLGDRYDVENVHGLSWPLAIWLISVALVAVKAEDISKKRLGTTDKELLPFVRMEVRLDR</sequence>
<proteinExistence type="inferred from homology"/>
<dbReference type="GO" id="GO:0016757">
    <property type="term" value="F:glycosyltransferase activity"/>
    <property type="evidence" value="ECO:0007669"/>
    <property type="project" value="InterPro"/>
</dbReference>
<dbReference type="Proteomes" id="UP001374535">
    <property type="component" value="Chromosome 1"/>
</dbReference>